<dbReference type="SUPFAM" id="SSF48726">
    <property type="entry name" value="Immunoglobulin"/>
    <property type="match status" value="3"/>
</dbReference>
<keyword evidence="8" id="KW-1015">Disulfide bond</keyword>
<evidence type="ECO:0000256" key="10">
    <source>
        <dbReference type="ARBA" id="ARBA00023180"/>
    </source>
</evidence>
<dbReference type="Pfam" id="PF07679">
    <property type="entry name" value="I-set"/>
    <property type="match status" value="1"/>
</dbReference>
<dbReference type="GO" id="GO:0004910">
    <property type="term" value="F:interleukin-1, type II, blocking receptor activity"/>
    <property type="evidence" value="ECO:0007669"/>
    <property type="project" value="InterPro"/>
</dbReference>
<sequence length="413" mass="47093">MLLPTVRSPSVIHHFSLSCFLWNVVPRLLCIFSANILDISAFRIHHVKSADNCQDHTIYSWPAFVLEGEPMVLRCPHLQLKNMKPFDLPLNLTWYKNGSSTVIPAGLKGPRIMSQADALWLLPTSLEDTGEYICTRRNSSYCADVSLHLKVVKRSEANNISYPQKAFMFSSGKIVCPNLEHFIRNNTNYELKWYKDSTRLNIDNKKFAALKGTDYLVINSTSLNDSGYYTCEMTFEFEKAQYNITRTVQLQILDQKKKNSPVIVSPNEMITLAALGSHLIIPCKVLLGANNRSQADVWWLANNSYINTIYPNSRVKEGETRKLVENNDRYIEVPLIFESITEADFHTDFRCVAQNSRGHCVQTMTVKKEEKDRHLSWHLAVIPVALAALIVGGIYMSKYWKQRSTKGYVLASS</sequence>
<comment type="subcellular location">
    <subcellularLocation>
        <location evidence="1">Membrane</location>
        <topology evidence="1">Single-pass type I membrane protein</topology>
    </subcellularLocation>
</comment>
<keyword evidence="4" id="KW-0732">Signal</keyword>
<accession>A0A9F2WE39</accession>
<feature type="domain" description="Ig-like" evidence="13">
    <location>
        <begin position="67"/>
        <end position="146"/>
    </location>
</feature>
<evidence type="ECO:0000256" key="1">
    <source>
        <dbReference type="ARBA" id="ARBA00004479"/>
    </source>
</evidence>
<dbReference type="PANTHER" id="PTHR11890:SF3">
    <property type="entry name" value="INTERLEUKIN-1 RECEPTOR TYPE 2"/>
    <property type="match status" value="1"/>
</dbReference>
<evidence type="ECO:0000256" key="6">
    <source>
        <dbReference type="ARBA" id="ARBA00022989"/>
    </source>
</evidence>
<evidence type="ECO:0000256" key="11">
    <source>
        <dbReference type="ARBA" id="ARBA00023319"/>
    </source>
</evidence>
<evidence type="ECO:0000256" key="5">
    <source>
        <dbReference type="ARBA" id="ARBA00022737"/>
    </source>
</evidence>
<dbReference type="InterPro" id="IPR004074">
    <property type="entry name" value="IL-1_rcpt_I/II-typ"/>
</dbReference>
<name>A0A9F2WE39_PYTBI</name>
<dbReference type="InterPro" id="IPR015621">
    <property type="entry name" value="IL-1_rcpt_fam"/>
</dbReference>
<dbReference type="Proteomes" id="UP000695026">
    <property type="component" value="Unplaced"/>
</dbReference>
<evidence type="ECO:0000256" key="9">
    <source>
        <dbReference type="ARBA" id="ARBA00023170"/>
    </source>
</evidence>
<dbReference type="InterPro" id="IPR013098">
    <property type="entry name" value="Ig_I-set"/>
</dbReference>
<evidence type="ECO:0000256" key="7">
    <source>
        <dbReference type="ARBA" id="ARBA00023136"/>
    </source>
</evidence>
<protein>
    <submittedName>
        <fullName evidence="15">Interleukin-1 receptor type 2</fullName>
    </submittedName>
</protein>
<dbReference type="Gene3D" id="2.60.40.10">
    <property type="entry name" value="Immunoglobulins"/>
    <property type="match status" value="3"/>
</dbReference>
<dbReference type="PROSITE" id="PS51257">
    <property type="entry name" value="PROKAR_LIPOPROTEIN"/>
    <property type="match status" value="1"/>
</dbReference>
<dbReference type="FunFam" id="2.60.40.10:FF:000188">
    <property type="entry name" value="Interleukin-1 receptor accessory protein-like 1"/>
    <property type="match status" value="1"/>
</dbReference>
<keyword evidence="11" id="KW-0393">Immunoglobulin domain</keyword>
<dbReference type="CTD" id="7850"/>
<evidence type="ECO:0000313" key="14">
    <source>
        <dbReference type="Proteomes" id="UP000695026"/>
    </source>
</evidence>
<dbReference type="PANTHER" id="PTHR11890">
    <property type="entry name" value="INTERLEUKIN-1 RECEPTOR FAMILY MEMBER"/>
    <property type="match status" value="1"/>
</dbReference>
<dbReference type="OrthoDB" id="9881731at2759"/>
<dbReference type="AlphaFoldDB" id="A0A9F2WE39"/>
<comment type="similarity">
    <text evidence="2">Belongs to the interleukin-1 receptor family.</text>
</comment>
<evidence type="ECO:0000256" key="8">
    <source>
        <dbReference type="ARBA" id="ARBA00023157"/>
    </source>
</evidence>
<dbReference type="GO" id="GO:0019966">
    <property type="term" value="F:interleukin-1 binding"/>
    <property type="evidence" value="ECO:0007669"/>
    <property type="project" value="TreeGrafter"/>
</dbReference>
<dbReference type="PRINTS" id="PR01539">
    <property type="entry name" value="INTRLEUKN1R2"/>
</dbReference>
<dbReference type="RefSeq" id="XP_007434909.2">
    <property type="nucleotide sequence ID" value="XM_007434847.2"/>
</dbReference>
<keyword evidence="6 12" id="KW-1133">Transmembrane helix</keyword>
<dbReference type="KEGG" id="pbi:103053232"/>
<feature type="domain" description="Ig-like" evidence="13">
    <location>
        <begin position="174"/>
        <end position="249"/>
    </location>
</feature>
<proteinExistence type="inferred from homology"/>
<dbReference type="InterPro" id="IPR007110">
    <property type="entry name" value="Ig-like_dom"/>
</dbReference>
<dbReference type="GeneID" id="103053232"/>
<keyword evidence="9 15" id="KW-0675">Receptor</keyword>
<dbReference type="SMART" id="SM00409">
    <property type="entry name" value="IG"/>
    <property type="match status" value="3"/>
</dbReference>
<evidence type="ECO:0000259" key="13">
    <source>
        <dbReference type="PROSITE" id="PS50835"/>
    </source>
</evidence>
<keyword evidence="10" id="KW-0325">Glycoprotein</keyword>
<reference evidence="15" key="1">
    <citation type="submission" date="2025-08" db="UniProtKB">
        <authorList>
            <consortium name="RefSeq"/>
        </authorList>
    </citation>
    <scope>IDENTIFICATION</scope>
    <source>
        <tissue evidence="15">Liver</tissue>
    </source>
</reference>
<keyword evidence="14" id="KW-1185">Reference proteome</keyword>
<dbReference type="InterPro" id="IPR004077">
    <property type="entry name" value="IL-1_rcpt_II-typ"/>
</dbReference>
<dbReference type="OMA" id="LLWWTAN"/>
<feature type="transmembrane region" description="Helical" evidence="12">
    <location>
        <begin position="375"/>
        <end position="396"/>
    </location>
</feature>
<dbReference type="InterPro" id="IPR036179">
    <property type="entry name" value="Ig-like_dom_sf"/>
</dbReference>
<dbReference type="InterPro" id="IPR003599">
    <property type="entry name" value="Ig_sub"/>
</dbReference>
<dbReference type="PRINTS" id="PR01536">
    <property type="entry name" value="INTRLKN1R12F"/>
</dbReference>
<evidence type="ECO:0000256" key="12">
    <source>
        <dbReference type="SAM" id="Phobius"/>
    </source>
</evidence>
<organism evidence="14 15">
    <name type="scientific">Python bivittatus</name>
    <name type="common">Burmese python</name>
    <name type="synonym">Python molurus bivittatus</name>
    <dbReference type="NCBI Taxonomy" id="176946"/>
    <lineage>
        <taxon>Eukaryota</taxon>
        <taxon>Metazoa</taxon>
        <taxon>Chordata</taxon>
        <taxon>Craniata</taxon>
        <taxon>Vertebrata</taxon>
        <taxon>Euteleostomi</taxon>
        <taxon>Lepidosauria</taxon>
        <taxon>Squamata</taxon>
        <taxon>Bifurcata</taxon>
        <taxon>Unidentata</taxon>
        <taxon>Episquamata</taxon>
        <taxon>Toxicofera</taxon>
        <taxon>Serpentes</taxon>
        <taxon>Henophidia</taxon>
        <taxon>Pythonidae</taxon>
        <taxon>Python</taxon>
    </lineage>
</organism>
<evidence type="ECO:0000313" key="15">
    <source>
        <dbReference type="RefSeq" id="XP_007434909.2"/>
    </source>
</evidence>
<dbReference type="PROSITE" id="PS50835">
    <property type="entry name" value="IG_LIKE"/>
    <property type="match status" value="2"/>
</dbReference>
<keyword evidence="5" id="KW-0677">Repeat</keyword>
<dbReference type="GO" id="GO:0016020">
    <property type="term" value="C:membrane"/>
    <property type="evidence" value="ECO:0007669"/>
    <property type="project" value="UniProtKB-SubCell"/>
</dbReference>
<keyword evidence="3 12" id="KW-0812">Transmembrane</keyword>
<gene>
    <name evidence="15" type="primary">IL1R2</name>
</gene>
<evidence type="ECO:0000256" key="2">
    <source>
        <dbReference type="ARBA" id="ARBA00009752"/>
    </source>
</evidence>
<keyword evidence="7 12" id="KW-0472">Membrane</keyword>
<evidence type="ECO:0000256" key="4">
    <source>
        <dbReference type="ARBA" id="ARBA00022729"/>
    </source>
</evidence>
<dbReference type="InterPro" id="IPR013783">
    <property type="entry name" value="Ig-like_fold"/>
</dbReference>
<evidence type="ECO:0000256" key="3">
    <source>
        <dbReference type="ARBA" id="ARBA00022692"/>
    </source>
</evidence>